<name>A0ABS8WHY5_9GAMM</name>
<keyword evidence="2" id="KW-1185">Reference proteome</keyword>
<dbReference type="InterPro" id="IPR022090">
    <property type="entry name" value="DUF3634"/>
</dbReference>
<sequence length="92" mass="10578">MLLRITAPIWVNVKNGQIIIKRGMFPAYFQTEIERIFSGQTQISGDIFAVKSGRHYKLTFSKNIPEGYQQRCRNVWRGYAPIKSSSGNLKKV</sequence>
<evidence type="ECO:0000313" key="1">
    <source>
        <dbReference type="EMBL" id="MCE2597244.1"/>
    </source>
</evidence>
<gene>
    <name evidence="1" type="ORF">K6Y31_20940</name>
</gene>
<dbReference type="RefSeq" id="WP_232799512.1">
    <property type="nucleotide sequence ID" value="NZ_JAIMJA010000036.1"/>
</dbReference>
<reference evidence="1 2" key="1">
    <citation type="journal article" date="2022" name="Environ. Microbiol. Rep.">
        <title>Eco-phylogenetic analyses reveal divergent evolution of vitamin B12 metabolism in the marine bacterial family 'Psychromonadaceae'.</title>
        <authorList>
            <person name="Jin X."/>
            <person name="Yang Y."/>
            <person name="Cao H."/>
            <person name="Gao B."/>
            <person name="Zhao Z."/>
        </authorList>
    </citation>
    <scope>NUCLEOTIDE SEQUENCE [LARGE SCALE GENOMIC DNA]</scope>
    <source>
        <strain evidence="1 2">MKS20</strain>
    </source>
</reference>
<dbReference type="EMBL" id="JAIMJA010000036">
    <property type="protein sequence ID" value="MCE2597244.1"/>
    <property type="molecule type" value="Genomic_DNA"/>
</dbReference>
<dbReference type="Proteomes" id="UP001201273">
    <property type="component" value="Unassembled WGS sequence"/>
</dbReference>
<organism evidence="1 2">
    <name type="scientific">Motilimonas cestriensis</name>
    <dbReference type="NCBI Taxonomy" id="2742685"/>
    <lineage>
        <taxon>Bacteria</taxon>
        <taxon>Pseudomonadati</taxon>
        <taxon>Pseudomonadota</taxon>
        <taxon>Gammaproteobacteria</taxon>
        <taxon>Alteromonadales</taxon>
        <taxon>Alteromonadales genera incertae sedis</taxon>
        <taxon>Motilimonas</taxon>
    </lineage>
</organism>
<proteinExistence type="predicted"/>
<dbReference type="Pfam" id="PF12321">
    <property type="entry name" value="DUF3634"/>
    <property type="match status" value="1"/>
</dbReference>
<evidence type="ECO:0000313" key="2">
    <source>
        <dbReference type="Proteomes" id="UP001201273"/>
    </source>
</evidence>
<accession>A0ABS8WHY5</accession>
<comment type="caution">
    <text evidence="1">The sequence shown here is derived from an EMBL/GenBank/DDBJ whole genome shotgun (WGS) entry which is preliminary data.</text>
</comment>
<protein>
    <submittedName>
        <fullName evidence="1">DUF3634 family protein</fullName>
    </submittedName>
</protein>